<evidence type="ECO:0000313" key="1">
    <source>
        <dbReference type="EMBL" id="XAY06023.1"/>
    </source>
</evidence>
<gene>
    <name evidence="1" type="ORF">DSM112329_02884</name>
</gene>
<dbReference type="Gene3D" id="1.25.40.10">
    <property type="entry name" value="Tetratricopeptide repeat domain"/>
    <property type="match status" value="2"/>
</dbReference>
<sequence>MPEASDQNLEAATHAIRAAADHPETLSEYVALLERACRDHPDSAEFAYRLAAELQSSAPTRALELARRTIDHEHDNPGTLINAGEILCSAGDVDGALLAAKRAYLLVDTEPIHEAAGSLMYLYGVIAGRRGMTAEMLECFEAAFDWDPTHRTFGFMLATVLRVDGDEERAQRAAQRALQGRPGDARLTEFLAERT</sequence>
<reference evidence="1" key="1">
    <citation type="submission" date="2022-12" db="EMBL/GenBank/DDBJ databases">
        <title>Paraconexibacter alkalitolerans sp. nov. and Baekduia alba sp. nov., isolated from soil and emended description of the genera Paraconexibacter (Chun et al., 2020) and Baekduia (An et al., 2020).</title>
        <authorList>
            <person name="Vieira S."/>
            <person name="Huber K.J."/>
            <person name="Geppert A."/>
            <person name="Wolf J."/>
            <person name="Neumann-Schaal M."/>
            <person name="Muesken M."/>
            <person name="Overmann J."/>
        </authorList>
    </citation>
    <scope>NUCLEOTIDE SEQUENCE</scope>
    <source>
        <strain evidence="1">AEG42_29</strain>
    </source>
</reference>
<dbReference type="InterPro" id="IPR011990">
    <property type="entry name" value="TPR-like_helical_dom_sf"/>
</dbReference>
<dbReference type="RefSeq" id="WP_354697260.1">
    <property type="nucleotide sequence ID" value="NZ_CP114014.1"/>
</dbReference>
<proteinExistence type="predicted"/>
<dbReference type="SUPFAM" id="SSF48452">
    <property type="entry name" value="TPR-like"/>
    <property type="match status" value="1"/>
</dbReference>
<evidence type="ECO:0008006" key="2">
    <source>
        <dbReference type="Google" id="ProtNLM"/>
    </source>
</evidence>
<name>A0AAU7AWJ7_9ACTN</name>
<protein>
    <recommendedName>
        <fullName evidence="2">Tetratricopeptide repeat protein</fullName>
    </recommendedName>
</protein>
<accession>A0AAU7AWJ7</accession>
<dbReference type="EMBL" id="CP114014">
    <property type="protein sequence ID" value="XAY06023.1"/>
    <property type="molecule type" value="Genomic_DNA"/>
</dbReference>
<dbReference type="KEGG" id="parq:DSM112329_02884"/>
<dbReference type="AlphaFoldDB" id="A0AAU7AWJ7"/>
<organism evidence="1">
    <name type="scientific">Paraconexibacter sp. AEG42_29</name>
    <dbReference type="NCBI Taxonomy" id="2997339"/>
    <lineage>
        <taxon>Bacteria</taxon>
        <taxon>Bacillati</taxon>
        <taxon>Actinomycetota</taxon>
        <taxon>Thermoleophilia</taxon>
        <taxon>Solirubrobacterales</taxon>
        <taxon>Paraconexibacteraceae</taxon>
        <taxon>Paraconexibacter</taxon>
    </lineage>
</organism>